<sequence length="75" mass="8836">MPRSMDWGPPRTYDLADPTDRRILYERVLREASGSEELCAWIHGPSLAALWAKLWLPRRVRDAWEDRFPELRSVA</sequence>
<dbReference type="EMBL" id="WJHE01000697">
    <property type="protein sequence ID" value="MST33719.1"/>
    <property type="molecule type" value="Genomic_DNA"/>
</dbReference>
<evidence type="ECO:0000313" key="1">
    <source>
        <dbReference type="EMBL" id="MST33719.1"/>
    </source>
</evidence>
<protein>
    <recommendedName>
        <fullName evidence="3">Transcriptional regulator</fullName>
    </recommendedName>
</protein>
<name>A0ABW9QV30_9ACTN</name>
<dbReference type="Proteomes" id="UP000437736">
    <property type="component" value="Unassembled WGS sequence"/>
</dbReference>
<evidence type="ECO:0008006" key="3">
    <source>
        <dbReference type="Google" id="ProtNLM"/>
    </source>
</evidence>
<reference evidence="1 2" key="1">
    <citation type="submission" date="2019-11" db="EMBL/GenBank/DDBJ databases">
        <title>Acidiferrimicrobium australis gen. nov., sp. nov., an acidophilic and obligately heterotrophic, member of the Actinobacteria that catalyses dissimilatory oxido- reduction of iron isolated from metal-rich acidic water in Chile.</title>
        <authorList>
            <person name="Gonzalez D."/>
            <person name="Huber K."/>
            <person name="Hedrich S."/>
            <person name="Rojas-Villalobos C."/>
            <person name="Quatrini R."/>
            <person name="Dinamarca M.A."/>
            <person name="Schwarz A."/>
            <person name="Canales C."/>
            <person name="Nancucheo I."/>
        </authorList>
    </citation>
    <scope>NUCLEOTIDE SEQUENCE [LARGE SCALE GENOMIC DNA]</scope>
    <source>
        <strain evidence="1 2">USS-CCA1</strain>
    </source>
</reference>
<comment type="caution">
    <text evidence="1">The sequence shown here is derived from an EMBL/GenBank/DDBJ whole genome shotgun (WGS) entry which is preliminary data.</text>
</comment>
<keyword evidence="2" id="KW-1185">Reference proteome</keyword>
<proteinExistence type="predicted"/>
<evidence type="ECO:0000313" key="2">
    <source>
        <dbReference type="Proteomes" id="UP000437736"/>
    </source>
</evidence>
<gene>
    <name evidence="1" type="ORF">GHK86_13455</name>
</gene>
<accession>A0ABW9QV30</accession>
<organism evidence="1 2">
    <name type="scientific">Acidiferrimicrobium australe</name>
    <dbReference type="NCBI Taxonomy" id="2664430"/>
    <lineage>
        <taxon>Bacteria</taxon>
        <taxon>Bacillati</taxon>
        <taxon>Actinomycetota</taxon>
        <taxon>Acidimicrobiia</taxon>
        <taxon>Acidimicrobiales</taxon>
        <taxon>Acidimicrobiaceae</taxon>
        <taxon>Acidiferrimicrobium</taxon>
    </lineage>
</organism>